<organism evidence="1 2">
    <name type="scientific">Enterococcus villorum</name>
    <dbReference type="NCBI Taxonomy" id="112904"/>
    <lineage>
        <taxon>Bacteria</taxon>
        <taxon>Bacillati</taxon>
        <taxon>Bacillota</taxon>
        <taxon>Bacilli</taxon>
        <taxon>Lactobacillales</taxon>
        <taxon>Enterococcaceae</taxon>
        <taxon>Enterococcus</taxon>
    </lineage>
</organism>
<dbReference type="Pfam" id="PF20289">
    <property type="entry name" value="MComp1"/>
    <property type="match status" value="1"/>
</dbReference>
<dbReference type="Proteomes" id="UP000192477">
    <property type="component" value="Unassembled WGS sequence"/>
</dbReference>
<sequence length="234" mass="28350">MDNQLIEIYTNLFSELGYTKHKDIPNFFSNYTLNSFYICTIVYEGHLDQWKEKQENIFNLVMNKQENPHRVKNNMTHLVFYITEEENQSFVFELEEDEYYFKKHVIVLNYEEINDFNYQFKNSQFQSYQLFFENTVDDNSYFENYKKNRSKNYYSMILKFYIKIPSLYLSKSVSSSELQTLKESIEKELEEINLLDFSNQLNEVMDSYIALGEELKTLNIETLNKWIGEIKDEK</sequence>
<comment type="caution">
    <text evidence="1">The sequence shown here is derived from an EMBL/GenBank/DDBJ whole genome shotgun (WGS) entry which is preliminary data.</text>
</comment>
<dbReference type="OrthoDB" id="2339449at2"/>
<evidence type="ECO:0000313" key="1">
    <source>
        <dbReference type="EMBL" id="OQO71151.1"/>
    </source>
</evidence>
<evidence type="ECO:0000313" key="2">
    <source>
        <dbReference type="Proteomes" id="UP000192477"/>
    </source>
</evidence>
<accession>A0A1V8YEW4</accession>
<dbReference type="InterPro" id="IPR046905">
    <property type="entry name" value="ABC-3C_MC1"/>
</dbReference>
<proteinExistence type="predicted"/>
<reference evidence="1 2" key="1">
    <citation type="journal article" date="2017" name="BMC Microbiol.">
        <title>Comparative genomics of Enterococcus spp. isolated from bovine feces.</title>
        <authorList>
            <person name="Beukers A.G."/>
            <person name="Zaheer R."/>
            <person name="Goji N."/>
            <person name="Amoako K.K."/>
            <person name="Chaves A.V."/>
            <person name="Ward M.P."/>
            <person name="McAllister T.A."/>
        </authorList>
    </citation>
    <scope>NUCLEOTIDE SEQUENCE [LARGE SCALE GENOMIC DNA]</scope>
    <source>
        <strain evidence="1 2">F1129D 143</strain>
    </source>
</reference>
<protein>
    <submittedName>
        <fullName evidence="1">Uncharacterized protein</fullName>
    </submittedName>
</protein>
<dbReference type="EMBL" id="MJEA01000002">
    <property type="protein sequence ID" value="OQO71151.1"/>
    <property type="molecule type" value="Genomic_DNA"/>
</dbReference>
<dbReference type="AlphaFoldDB" id="A0A1V8YEW4"/>
<gene>
    <name evidence="1" type="ORF">BH747_03920</name>
</gene>
<name>A0A1V8YEW4_9ENTE</name>
<dbReference type="STRING" id="112904.BH747_03920"/>
<dbReference type="RefSeq" id="WP_081182766.1">
    <property type="nucleotide sequence ID" value="NZ_MJEA01000002.1"/>
</dbReference>